<dbReference type="EMBL" id="QAPF01000182">
    <property type="protein sequence ID" value="TEA13892.1"/>
    <property type="molecule type" value="Genomic_DNA"/>
</dbReference>
<keyword evidence="2" id="KW-1185">Reference proteome</keyword>
<dbReference type="Proteomes" id="UP000295604">
    <property type="component" value="Unassembled WGS sequence"/>
</dbReference>
<dbReference type="PANTHER" id="PTHR10039:SF14">
    <property type="entry name" value="NACHT DOMAIN-CONTAINING PROTEIN"/>
    <property type="match status" value="1"/>
</dbReference>
<evidence type="ECO:0000313" key="1">
    <source>
        <dbReference type="EMBL" id="TEA13892.1"/>
    </source>
</evidence>
<reference evidence="1 2" key="1">
    <citation type="submission" date="2018-11" db="EMBL/GenBank/DDBJ databases">
        <title>Genome sequence and assembly of Colletotrichum sidae.</title>
        <authorList>
            <person name="Gan P."/>
            <person name="Shirasu K."/>
        </authorList>
    </citation>
    <scope>NUCLEOTIDE SEQUENCE [LARGE SCALE GENOMIC DNA]</scope>
    <source>
        <strain evidence="1 2">CBS 518.97</strain>
    </source>
</reference>
<comment type="caution">
    <text evidence="1">The sequence shown here is derived from an EMBL/GenBank/DDBJ whole genome shotgun (WGS) entry which is preliminary data.</text>
</comment>
<dbReference type="AlphaFoldDB" id="A0A4R8T8Q3"/>
<organism evidence="1 2">
    <name type="scientific">Colletotrichum sidae</name>
    <dbReference type="NCBI Taxonomy" id="1347389"/>
    <lineage>
        <taxon>Eukaryota</taxon>
        <taxon>Fungi</taxon>
        <taxon>Dikarya</taxon>
        <taxon>Ascomycota</taxon>
        <taxon>Pezizomycotina</taxon>
        <taxon>Sordariomycetes</taxon>
        <taxon>Hypocreomycetidae</taxon>
        <taxon>Glomerellales</taxon>
        <taxon>Glomerellaceae</taxon>
        <taxon>Colletotrichum</taxon>
        <taxon>Colletotrichum orbiculare species complex</taxon>
    </lineage>
</organism>
<gene>
    <name evidence="1" type="ORF">C8034_v003847</name>
</gene>
<proteinExistence type="predicted"/>
<name>A0A4R8T8Q3_9PEZI</name>
<protein>
    <submittedName>
        <fullName evidence="1">Uncharacterized protein</fullName>
    </submittedName>
</protein>
<evidence type="ECO:0000313" key="2">
    <source>
        <dbReference type="Proteomes" id="UP000295604"/>
    </source>
</evidence>
<dbReference type="PANTHER" id="PTHR10039">
    <property type="entry name" value="AMELOGENIN"/>
    <property type="match status" value="1"/>
</dbReference>
<accession>A0A4R8T8Q3</accession>
<sequence length="147" mass="17007">MDFQAPELKDLELRVATKADGMFLWARLVLNYLTNNIFIRKSEVMEAVDALPQELSELHVYEQILAKIISHFDQRSISRLQSIMGWIAFAKRPLRKAELRSALSFSDISDTVHIDELAPAYLFEMCMPLIEERSDTTYAFIHISVKE</sequence>